<dbReference type="CDD" id="cd02440">
    <property type="entry name" value="AdoMet_MTases"/>
    <property type="match status" value="1"/>
</dbReference>
<dbReference type="Gene3D" id="3.40.50.150">
    <property type="entry name" value="Vaccinia Virus protein VP39"/>
    <property type="match status" value="1"/>
</dbReference>
<evidence type="ECO:0000256" key="3">
    <source>
        <dbReference type="ARBA" id="ARBA00022691"/>
    </source>
</evidence>
<keyword evidence="3" id="KW-0949">S-adenosyl-L-methionine</keyword>
<dbReference type="SUPFAM" id="SSF53335">
    <property type="entry name" value="S-adenosyl-L-methionine-dependent methyltransferases"/>
    <property type="match status" value="1"/>
</dbReference>
<dbReference type="Proteomes" id="UP000277766">
    <property type="component" value="Unassembled WGS sequence"/>
</dbReference>
<sequence length="321" mass="34970">MTLLQTPDLEAAAALREPLMAEGSTFYRLLHTTESAGLCSLDRLGTVGVLSLYRELAPAQEAAVLAALQGPMQALGIETLYLKRRPEVASHRANTEREWLAPAEPQWGTPQPEITCTEEGVPFLFRPGGDLSVGLFADARPMRAWVRGHSAGRRVLNLFAYTCGFGVSAALGGAQAVKNVDLSRRVLAWGQENYALSGLSAPDTDFLYGDVFDWLRRLSKRGERFDLIVLDPPSFARRGKQIWRAERDYTGLTASVAGLLDPGGLLLSMTNHAGMSPRVFRQAVGEGMQQAGRRGQLLDTLSPGPDFPGADHLKALVWQLD</sequence>
<evidence type="ECO:0000313" key="5">
    <source>
        <dbReference type="EMBL" id="RTR30722.1"/>
    </source>
</evidence>
<dbReference type="GO" id="GO:0032259">
    <property type="term" value="P:methylation"/>
    <property type="evidence" value="ECO:0007669"/>
    <property type="project" value="UniProtKB-KW"/>
</dbReference>
<dbReference type="InterPro" id="IPR029063">
    <property type="entry name" value="SAM-dependent_MTases_sf"/>
</dbReference>
<evidence type="ECO:0000256" key="1">
    <source>
        <dbReference type="ARBA" id="ARBA00022603"/>
    </source>
</evidence>
<dbReference type="RefSeq" id="WP_126350750.1">
    <property type="nucleotide sequence ID" value="NZ_CP086380.1"/>
</dbReference>
<evidence type="ECO:0000256" key="2">
    <source>
        <dbReference type="ARBA" id="ARBA00022679"/>
    </source>
</evidence>
<dbReference type="PANTHER" id="PTHR43042:SF3">
    <property type="entry name" value="RIBOSOMAL RNA LARGE SUBUNIT METHYLTRANSFERASE YWBD-RELATED"/>
    <property type="match status" value="1"/>
</dbReference>
<keyword evidence="6" id="KW-1185">Reference proteome</keyword>
<keyword evidence="2 5" id="KW-0808">Transferase</keyword>
<organism evidence="5 6">
    <name type="scientific">Deinococcus radiophilus</name>
    <dbReference type="NCBI Taxonomy" id="32062"/>
    <lineage>
        <taxon>Bacteria</taxon>
        <taxon>Thermotogati</taxon>
        <taxon>Deinococcota</taxon>
        <taxon>Deinococci</taxon>
        <taxon>Deinococcales</taxon>
        <taxon>Deinococcaceae</taxon>
        <taxon>Deinococcus</taxon>
    </lineage>
</organism>
<feature type="domain" description="S-adenosylmethionine-dependent methyltransferase" evidence="4">
    <location>
        <begin position="91"/>
        <end position="315"/>
    </location>
</feature>
<dbReference type="EMBL" id="RXPE01000001">
    <property type="protein sequence ID" value="RTR30722.1"/>
    <property type="molecule type" value="Genomic_DNA"/>
</dbReference>
<evidence type="ECO:0000259" key="4">
    <source>
        <dbReference type="Pfam" id="PF10672"/>
    </source>
</evidence>
<name>A0A431W5I2_9DEIO</name>
<dbReference type="PANTHER" id="PTHR43042">
    <property type="entry name" value="SAM-DEPENDENT METHYLTRANSFERASE"/>
    <property type="match status" value="1"/>
</dbReference>
<accession>A0A431W5I2</accession>
<dbReference type="GO" id="GO:0008168">
    <property type="term" value="F:methyltransferase activity"/>
    <property type="evidence" value="ECO:0007669"/>
    <property type="project" value="UniProtKB-KW"/>
</dbReference>
<dbReference type="OrthoDB" id="9805492at2"/>
<keyword evidence="1 5" id="KW-0489">Methyltransferase</keyword>
<dbReference type="AlphaFoldDB" id="A0A431W5I2"/>
<protein>
    <submittedName>
        <fullName evidence="5">Class I SAM-dependent rRNA methyltransferase</fullName>
    </submittedName>
</protein>
<reference evidence="5 6" key="1">
    <citation type="submission" date="2018-12" db="EMBL/GenBank/DDBJ databases">
        <title>Deinococcus radiophilus ATCC 27603 genome sequencing and assembly.</title>
        <authorList>
            <person name="Maclea K.S."/>
            <person name="Maynard C.R."/>
        </authorList>
    </citation>
    <scope>NUCLEOTIDE SEQUENCE [LARGE SCALE GENOMIC DNA]</scope>
    <source>
        <strain evidence="5 6">ATCC 27603</strain>
    </source>
</reference>
<gene>
    <name evidence="5" type="ORF">EJ104_00230</name>
</gene>
<evidence type="ECO:0000313" key="6">
    <source>
        <dbReference type="Proteomes" id="UP000277766"/>
    </source>
</evidence>
<dbReference type="Pfam" id="PF10672">
    <property type="entry name" value="Methyltrans_SAM"/>
    <property type="match status" value="1"/>
</dbReference>
<comment type="caution">
    <text evidence="5">The sequence shown here is derived from an EMBL/GenBank/DDBJ whole genome shotgun (WGS) entry which is preliminary data.</text>
</comment>
<proteinExistence type="predicted"/>
<dbReference type="InterPro" id="IPR019614">
    <property type="entry name" value="SAM-dep_methyl-trfase"/>
</dbReference>